<accession>A0ABW0ERS2</accession>
<keyword evidence="2" id="KW-1185">Reference proteome</keyword>
<protein>
    <recommendedName>
        <fullName evidence="3">DUF4367 domain-containing protein</fullName>
    </recommendedName>
</protein>
<gene>
    <name evidence="1" type="ORF">ACFPM7_20710</name>
</gene>
<dbReference type="Proteomes" id="UP001596157">
    <property type="component" value="Unassembled WGS sequence"/>
</dbReference>
<organism evidence="1 2">
    <name type="scientific">Actinokineospora guangxiensis</name>
    <dbReference type="NCBI Taxonomy" id="1490288"/>
    <lineage>
        <taxon>Bacteria</taxon>
        <taxon>Bacillati</taxon>
        <taxon>Actinomycetota</taxon>
        <taxon>Actinomycetes</taxon>
        <taxon>Pseudonocardiales</taxon>
        <taxon>Pseudonocardiaceae</taxon>
        <taxon>Actinokineospora</taxon>
    </lineage>
</organism>
<name>A0ABW0ERS2_9PSEU</name>
<dbReference type="RefSeq" id="WP_378249329.1">
    <property type="nucleotide sequence ID" value="NZ_JBHSKF010000011.1"/>
</dbReference>
<reference evidence="2" key="1">
    <citation type="journal article" date="2019" name="Int. J. Syst. Evol. Microbiol.">
        <title>The Global Catalogue of Microorganisms (GCM) 10K type strain sequencing project: providing services to taxonomists for standard genome sequencing and annotation.</title>
        <authorList>
            <consortium name="The Broad Institute Genomics Platform"/>
            <consortium name="The Broad Institute Genome Sequencing Center for Infectious Disease"/>
            <person name="Wu L."/>
            <person name="Ma J."/>
        </authorList>
    </citation>
    <scope>NUCLEOTIDE SEQUENCE [LARGE SCALE GENOMIC DNA]</scope>
    <source>
        <strain evidence="2">CCUG 59778</strain>
    </source>
</reference>
<evidence type="ECO:0000313" key="1">
    <source>
        <dbReference type="EMBL" id="MFC5289481.1"/>
    </source>
</evidence>
<sequence>MSADPLATELRALGRSLEASAPPELVEAVMARVAAEPRLSWWSRRWRAVVGGIAAVVLVGALTPPVRAAVVQWLGAVAVWEVAGAPPGGVPAPPVAGGVALAEARSSVSFPVAVPGALGEPRSVEVSGDRQRVSMSWRDGSVRLDQVAGTLAPYFAKTVYDRVVFTSVRGGEALWLAGPHRLEVVGAGGRERVEPPRLAGSTLIWVAEGVTFRLEGVPTREEAVAIAESATPG</sequence>
<evidence type="ECO:0000313" key="2">
    <source>
        <dbReference type="Proteomes" id="UP001596157"/>
    </source>
</evidence>
<proteinExistence type="predicted"/>
<comment type="caution">
    <text evidence="1">The sequence shown here is derived from an EMBL/GenBank/DDBJ whole genome shotgun (WGS) entry which is preliminary data.</text>
</comment>
<dbReference type="EMBL" id="JBHSKF010000011">
    <property type="protein sequence ID" value="MFC5289481.1"/>
    <property type="molecule type" value="Genomic_DNA"/>
</dbReference>
<evidence type="ECO:0008006" key="3">
    <source>
        <dbReference type="Google" id="ProtNLM"/>
    </source>
</evidence>